<evidence type="ECO:0000256" key="7">
    <source>
        <dbReference type="PROSITE-ProRule" id="PRU00042"/>
    </source>
</evidence>
<organism evidence="10 11">
    <name type="scientific">Gryllus longicercus</name>
    <dbReference type="NCBI Taxonomy" id="2509291"/>
    <lineage>
        <taxon>Eukaryota</taxon>
        <taxon>Metazoa</taxon>
        <taxon>Ecdysozoa</taxon>
        <taxon>Arthropoda</taxon>
        <taxon>Hexapoda</taxon>
        <taxon>Insecta</taxon>
        <taxon>Pterygota</taxon>
        <taxon>Neoptera</taxon>
        <taxon>Polyneoptera</taxon>
        <taxon>Orthoptera</taxon>
        <taxon>Ensifera</taxon>
        <taxon>Gryllidea</taxon>
        <taxon>Grylloidea</taxon>
        <taxon>Gryllidae</taxon>
        <taxon>Gryllinae</taxon>
        <taxon>Gryllus</taxon>
    </lineage>
</organism>
<dbReference type="GO" id="GO:0005634">
    <property type="term" value="C:nucleus"/>
    <property type="evidence" value="ECO:0007669"/>
    <property type="project" value="UniProtKB-SubCell"/>
</dbReference>
<dbReference type="GO" id="GO:0032502">
    <property type="term" value="P:developmental process"/>
    <property type="evidence" value="ECO:0007669"/>
    <property type="project" value="UniProtKB-ARBA"/>
</dbReference>
<keyword evidence="4 7" id="KW-0863">Zinc-finger</keyword>
<dbReference type="EMBL" id="JAZDUA010000003">
    <property type="protein sequence ID" value="KAK7874286.1"/>
    <property type="molecule type" value="Genomic_DNA"/>
</dbReference>
<keyword evidence="3" id="KW-0677">Repeat</keyword>
<evidence type="ECO:0000256" key="4">
    <source>
        <dbReference type="ARBA" id="ARBA00022771"/>
    </source>
</evidence>
<evidence type="ECO:0000313" key="11">
    <source>
        <dbReference type="Proteomes" id="UP001378592"/>
    </source>
</evidence>
<proteinExistence type="predicted"/>
<dbReference type="InterPro" id="IPR013087">
    <property type="entry name" value="Znf_C2H2_type"/>
</dbReference>
<dbReference type="InterPro" id="IPR036236">
    <property type="entry name" value="Znf_C2H2_sf"/>
</dbReference>
<dbReference type="FunFam" id="3.30.160.60:FF:000624">
    <property type="entry name" value="zinc finger protein 697"/>
    <property type="match status" value="1"/>
</dbReference>
<keyword evidence="6" id="KW-0539">Nucleus</keyword>
<dbReference type="PANTHER" id="PTHR23226:SF416">
    <property type="entry name" value="FI01424P"/>
    <property type="match status" value="1"/>
</dbReference>
<evidence type="ECO:0000313" key="10">
    <source>
        <dbReference type="EMBL" id="KAK7874286.1"/>
    </source>
</evidence>
<feature type="domain" description="C2H2-type" evidence="9">
    <location>
        <begin position="704"/>
        <end position="726"/>
    </location>
</feature>
<dbReference type="GO" id="GO:0000978">
    <property type="term" value="F:RNA polymerase II cis-regulatory region sequence-specific DNA binding"/>
    <property type="evidence" value="ECO:0007669"/>
    <property type="project" value="TreeGrafter"/>
</dbReference>
<feature type="domain" description="C2H2-type" evidence="9">
    <location>
        <begin position="902"/>
        <end position="929"/>
    </location>
</feature>
<keyword evidence="5" id="KW-0862">Zinc</keyword>
<evidence type="ECO:0000256" key="3">
    <source>
        <dbReference type="ARBA" id="ARBA00022737"/>
    </source>
</evidence>
<evidence type="ECO:0000259" key="9">
    <source>
        <dbReference type="PROSITE" id="PS50157"/>
    </source>
</evidence>
<protein>
    <recommendedName>
        <fullName evidence="9">C2H2-type domain-containing protein</fullName>
    </recommendedName>
</protein>
<dbReference type="GO" id="GO:0000981">
    <property type="term" value="F:DNA-binding transcription factor activity, RNA polymerase II-specific"/>
    <property type="evidence" value="ECO:0007669"/>
    <property type="project" value="TreeGrafter"/>
</dbReference>
<feature type="compositionally biased region" description="Basic and acidic residues" evidence="8">
    <location>
        <begin position="664"/>
        <end position="681"/>
    </location>
</feature>
<feature type="domain" description="C2H2-type" evidence="9">
    <location>
        <begin position="759"/>
        <end position="788"/>
    </location>
</feature>
<feature type="domain" description="C2H2-type" evidence="9">
    <location>
        <begin position="958"/>
        <end position="985"/>
    </location>
</feature>
<evidence type="ECO:0000256" key="5">
    <source>
        <dbReference type="ARBA" id="ARBA00022833"/>
    </source>
</evidence>
<keyword evidence="11" id="KW-1185">Reference proteome</keyword>
<evidence type="ECO:0000256" key="8">
    <source>
        <dbReference type="SAM" id="MobiDB-lite"/>
    </source>
</evidence>
<evidence type="ECO:0000256" key="6">
    <source>
        <dbReference type="ARBA" id="ARBA00023242"/>
    </source>
</evidence>
<comment type="subcellular location">
    <subcellularLocation>
        <location evidence="1">Nucleus</location>
    </subcellularLocation>
</comment>
<dbReference type="SUPFAM" id="SSF57667">
    <property type="entry name" value="beta-beta-alpha zinc fingers"/>
    <property type="match status" value="6"/>
</dbReference>
<dbReference type="PANTHER" id="PTHR23226">
    <property type="entry name" value="ZINC FINGER AND SCAN DOMAIN-CONTAINING"/>
    <property type="match status" value="1"/>
</dbReference>
<dbReference type="FunFam" id="3.30.160.60:FF:000446">
    <property type="entry name" value="Zinc finger protein"/>
    <property type="match status" value="3"/>
</dbReference>
<evidence type="ECO:0000256" key="1">
    <source>
        <dbReference type="ARBA" id="ARBA00004123"/>
    </source>
</evidence>
<feature type="domain" description="C2H2-type" evidence="9">
    <location>
        <begin position="845"/>
        <end position="873"/>
    </location>
</feature>
<dbReference type="PROSITE" id="PS00028">
    <property type="entry name" value="ZINC_FINGER_C2H2_1"/>
    <property type="match status" value="8"/>
</dbReference>
<reference evidence="10 11" key="1">
    <citation type="submission" date="2024-03" db="EMBL/GenBank/DDBJ databases">
        <title>The genome assembly and annotation of the cricket Gryllus longicercus Weissman &amp; Gray.</title>
        <authorList>
            <person name="Szrajer S."/>
            <person name="Gray D."/>
            <person name="Ylla G."/>
        </authorList>
    </citation>
    <scope>NUCLEOTIDE SEQUENCE [LARGE SCALE GENOMIC DNA]</scope>
    <source>
        <strain evidence="10">DAG 2021-001</strain>
        <tissue evidence="10">Whole body minus gut</tissue>
    </source>
</reference>
<feature type="compositionally biased region" description="Acidic residues" evidence="8">
    <location>
        <begin position="682"/>
        <end position="696"/>
    </location>
</feature>
<feature type="domain" description="C2H2-type" evidence="9">
    <location>
        <begin position="987"/>
        <end position="1012"/>
    </location>
</feature>
<dbReference type="FunFam" id="3.30.160.60:FF:000744">
    <property type="entry name" value="zinc finger E-box-binding homeobox 1"/>
    <property type="match status" value="1"/>
</dbReference>
<sequence length="1040" mass="115250">MLTRRDSPDANEKSLGLVSGFLYFQSAMCGYNSCGSSTAHYHCQMCGFATSELSHTSVHKETCTRLTKNRFAQSPCLQVTSNTPGSDHSLSTAYDPGPESTMPVSSVSTSVQISNSSNHLYYRTGSQQSSMFNPLLSGQNQPLYSGVFGSQVGFSTQNNYSASFNGFTHMEPPPWLSDTRMSSSTNSTPSLDAGRTSKTLSCNSQGMSHSCCGSRVGGLLENIGLCSPLSTDTYKTLNKESSCQHKSAISMENQNWFCGQGMLGYSGQVSGQGIQNSMYKCSEPFPSCTMSQLGIPLNEQDLKHSNSCYESSSTQKQGSTYLSSTRKSSFIEINKDHCTKFSSQRTPVDVQDHNSPCMQPKEHGNFDGHPIMFGGVDGDLHDDMYSQNSVVIQCSEDRSVSVPYTHMSKPGQLSQSSVQESGKSFNISHSTQASSLFSRCNLPTCEALDGYLQLEGQPLYQYPQIAPTTNNIDDDQASNQGSCSGAAESDIIVEESEEEVMENEISVEYAKCDSKSSCLVCNSSNVHFVHLSGITPVTSTSRVPVVTKLAQVVASDSSPSLSFHNEFICRRCLNLVDTLDCLENKLASVKQNLIELYKGRDLLTKSSETTNDIISENNNDDNICNNEQAICNSEAKSTANSDVEAERGEQLDEVQSSSEPNCVNKKEDSVVPDSPCEKDPEYNSEDDSCLVSEDEEREDLEENITCRVCDKVFPSKEHLNSHTQQHHLKTFNFFCDRCGRGFMHHASLEKHLLSHTQEYRCQCEVCGKCFVQRQALDDHLRKHRGAFRFTCSHCKKGFLYASSLQVHERSHTGERPFVCQHCGKTFISSSHLTSHLQLCSGEKIFLCDHCDKKFATSLQLKSHMITSHESNPQHKCDVCGKVFVKPSDLKVHCRTHSGEKPHRCEICGKCYSSVGNLNQHAKKHSEQQPFKCNVCDKGFLRKAVLDRHKNKHSGERPFPCTHCNKSFASSRDLHSHTKLHLGTMKKYTCPVCGKTMNNGLKVHMRTHSGDKPFSCPECESSFSVKSTLNKHIKLKHQHVT</sequence>
<dbReference type="Pfam" id="PF12874">
    <property type="entry name" value="zf-met"/>
    <property type="match status" value="1"/>
</dbReference>
<feature type="domain" description="C2H2-type" evidence="9">
    <location>
        <begin position="817"/>
        <end position="844"/>
    </location>
</feature>
<dbReference type="Pfam" id="PF00096">
    <property type="entry name" value="zf-C2H2"/>
    <property type="match status" value="7"/>
</dbReference>
<feature type="region of interest" description="Disordered" evidence="8">
    <location>
        <begin position="635"/>
        <end position="696"/>
    </location>
</feature>
<dbReference type="AlphaFoldDB" id="A0AAN9W519"/>
<dbReference type="PROSITE" id="PS50157">
    <property type="entry name" value="ZINC_FINGER_C2H2_2"/>
    <property type="match status" value="12"/>
</dbReference>
<name>A0AAN9W519_9ORTH</name>
<feature type="domain" description="C2H2-type" evidence="9">
    <location>
        <begin position="1013"/>
        <end position="1040"/>
    </location>
</feature>
<keyword evidence="2" id="KW-0479">Metal-binding</keyword>
<accession>A0AAN9W519</accession>
<dbReference type="FunFam" id="3.30.160.60:FF:002343">
    <property type="entry name" value="Zinc finger protein 33A"/>
    <property type="match status" value="1"/>
</dbReference>
<dbReference type="SMART" id="SM00355">
    <property type="entry name" value="ZnF_C2H2"/>
    <property type="match status" value="12"/>
</dbReference>
<evidence type="ECO:0000256" key="2">
    <source>
        <dbReference type="ARBA" id="ARBA00022723"/>
    </source>
</evidence>
<feature type="domain" description="C2H2-type" evidence="9">
    <location>
        <begin position="930"/>
        <end position="957"/>
    </location>
</feature>
<feature type="domain" description="C2H2-type" evidence="9">
    <location>
        <begin position="789"/>
        <end position="816"/>
    </location>
</feature>
<gene>
    <name evidence="10" type="ORF">R5R35_007772</name>
</gene>
<feature type="domain" description="C2H2-type" evidence="9">
    <location>
        <begin position="733"/>
        <end position="760"/>
    </location>
</feature>
<comment type="caution">
    <text evidence="10">The sequence shown here is derived from an EMBL/GenBank/DDBJ whole genome shotgun (WGS) entry which is preliminary data.</text>
</comment>
<dbReference type="Gene3D" id="3.30.160.60">
    <property type="entry name" value="Classic Zinc Finger"/>
    <property type="match status" value="11"/>
</dbReference>
<dbReference type="Proteomes" id="UP001378592">
    <property type="component" value="Unassembled WGS sequence"/>
</dbReference>
<feature type="domain" description="C2H2-type" evidence="9">
    <location>
        <begin position="874"/>
        <end position="901"/>
    </location>
</feature>
<dbReference type="FunFam" id="3.30.160.60:FF:000202">
    <property type="entry name" value="Zinc finger protein 574"/>
    <property type="match status" value="1"/>
</dbReference>
<dbReference type="GO" id="GO:0008270">
    <property type="term" value="F:zinc ion binding"/>
    <property type="evidence" value="ECO:0007669"/>
    <property type="project" value="UniProtKB-KW"/>
</dbReference>